<keyword evidence="2 4" id="KW-0863">Zinc-finger</keyword>
<dbReference type="Pfam" id="PF13765">
    <property type="entry name" value="PRY"/>
    <property type="match status" value="1"/>
</dbReference>
<dbReference type="Gene3D" id="3.30.160.60">
    <property type="entry name" value="Classic Zinc Finger"/>
    <property type="match status" value="1"/>
</dbReference>
<dbReference type="SMART" id="SM00336">
    <property type="entry name" value="BBOX"/>
    <property type="match status" value="1"/>
</dbReference>
<dbReference type="PANTHER" id="PTHR24103">
    <property type="entry name" value="E3 UBIQUITIN-PROTEIN LIGASE TRIM"/>
    <property type="match status" value="1"/>
</dbReference>
<accession>A0A6G1PJ78</accession>
<name>A0A6G1PJ78_CHAAH</name>
<proteinExistence type="predicted"/>
<keyword evidence="10" id="KW-1185">Reference proteome</keyword>
<dbReference type="GO" id="GO:0008270">
    <property type="term" value="F:zinc ion binding"/>
    <property type="evidence" value="ECO:0007669"/>
    <property type="project" value="UniProtKB-KW"/>
</dbReference>
<dbReference type="SUPFAM" id="SSF57845">
    <property type="entry name" value="B-box zinc-binding domain"/>
    <property type="match status" value="1"/>
</dbReference>
<gene>
    <name evidence="9" type="ORF">EXN66_Car005959</name>
</gene>
<dbReference type="Proteomes" id="UP000503349">
    <property type="component" value="Chromosome 5"/>
</dbReference>
<dbReference type="Gene3D" id="2.60.120.920">
    <property type="match status" value="1"/>
</dbReference>
<dbReference type="InterPro" id="IPR043136">
    <property type="entry name" value="B30.2/SPRY_sf"/>
</dbReference>
<dbReference type="InterPro" id="IPR013320">
    <property type="entry name" value="ConA-like_dom_sf"/>
</dbReference>
<dbReference type="Gene3D" id="3.30.40.10">
    <property type="entry name" value="Zinc/RING finger domain, C3HC4 (zinc finger)"/>
    <property type="match status" value="1"/>
</dbReference>
<dbReference type="AlphaFoldDB" id="A0A6G1PJ78"/>
<evidence type="ECO:0000256" key="3">
    <source>
        <dbReference type="ARBA" id="ARBA00022833"/>
    </source>
</evidence>
<keyword evidence="3" id="KW-0862">Zinc</keyword>
<dbReference type="InterPro" id="IPR013083">
    <property type="entry name" value="Znf_RING/FYVE/PHD"/>
</dbReference>
<dbReference type="InterPro" id="IPR017907">
    <property type="entry name" value="Znf_RING_CS"/>
</dbReference>
<evidence type="ECO:0000313" key="10">
    <source>
        <dbReference type="Proteomes" id="UP000503349"/>
    </source>
</evidence>
<dbReference type="SMART" id="SM00589">
    <property type="entry name" value="PRY"/>
    <property type="match status" value="1"/>
</dbReference>
<dbReference type="InterPro" id="IPR050143">
    <property type="entry name" value="TRIM/RBCC"/>
</dbReference>
<dbReference type="SUPFAM" id="SSF49899">
    <property type="entry name" value="Concanavalin A-like lectins/glucanases"/>
    <property type="match status" value="1"/>
</dbReference>
<dbReference type="PRINTS" id="PR01407">
    <property type="entry name" value="BUTYPHLNCDUF"/>
</dbReference>
<reference evidence="10" key="2">
    <citation type="submission" date="2019-02" db="EMBL/GenBank/DDBJ databases">
        <title>Opniocepnalus argus Var Kimnra genome.</title>
        <authorList>
            <person name="Zhou C."/>
            <person name="Xiao S."/>
        </authorList>
    </citation>
    <scope>NUCLEOTIDE SEQUENCE [LARGE SCALE GENOMIC DNA]</scope>
</reference>
<dbReference type="InterPro" id="IPR003877">
    <property type="entry name" value="SPRY_dom"/>
</dbReference>
<evidence type="ECO:0000256" key="1">
    <source>
        <dbReference type="ARBA" id="ARBA00022723"/>
    </source>
</evidence>
<feature type="domain" description="B30.2/SPRY" evidence="8">
    <location>
        <begin position="273"/>
        <end position="461"/>
    </location>
</feature>
<evidence type="ECO:0000259" key="8">
    <source>
        <dbReference type="PROSITE" id="PS50188"/>
    </source>
</evidence>
<dbReference type="SMART" id="SM00449">
    <property type="entry name" value="SPRY"/>
    <property type="match status" value="1"/>
</dbReference>
<organism evidence="9 10">
    <name type="scientific">Channa argus</name>
    <name type="common">Northern snakehead</name>
    <name type="synonym">Ophicephalus argus</name>
    <dbReference type="NCBI Taxonomy" id="215402"/>
    <lineage>
        <taxon>Eukaryota</taxon>
        <taxon>Metazoa</taxon>
        <taxon>Chordata</taxon>
        <taxon>Craniata</taxon>
        <taxon>Vertebrata</taxon>
        <taxon>Euteleostomi</taxon>
        <taxon>Actinopterygii</taxon>
        <taxon>Neopterygii</taxon>
        <taxon>Teleostei</taxon>
        <taxon>Neoteleostei</taxon>
        <taxon>Acanthomorphata</taxon>
        <taxon>Anabantaria</taxon>
        <taxon>Anabantiformes</taxon>
        <taxon>Channoidei</taxon>
        <taxon>Channidae</taxon>
        <taxon>Channa</taxon>
    </lineage>
</organism>
<dbReference type="InterPro" id="IPR000315">
    <property type="entry name" value="Znf_B-box"/>
</dbReference>
<dbReference type="InterPro" id="IPR001870">
    <property type="entry name" value="B30.2/SPRY"/>
</dbReference>
<dbReference type="Pfam" id="PF13445">
    <property type="entry name" value="zf-RING_UBOX"/>
    <property type="match status" value="1"/>
</dbReference>
<protein>
    <submittedName>
        <fullName evidence="9">Nuclear factor 7, ovary</fullName>
    </submittedName>
</protein>
<keyword evidence="5" id="KW-0175">Coiled coil</keyword>
<evidence type="ECO:0000256" key="4">
    <source>
        <dbReference type="PROSITE-ProRule" id="PRU00024"/>
    </source>
</evidence>
<sequence length="464" mass="53942">MAFRSEEDLSCPICQDVFKDPVVLSCSHSFCKHCLQTWWRGKPVQECPICKRRSSRTDPPCNLALKNLCETFLLERDHRTTAASEDLCSLHSEKLKLFCLDHQQPVCLVCRDSKTHNNHKFRPIHEFAHEHKKELLKCLKPLQEKLKILEQVKANYDHTAEHIRVQAQHTERHIREQFEMLHQFLQEEEEARITALRKEEEQKSKMMKENIEALSSEISALSDTIRATEEQLRAEDISFLQKYKAAVKRVQQRPLMEDPLAVFGALIDVTKHLGNLTFNIWNKMKSMVSYTPVILDPNTANPEFILSDDLTILSHGERQKLPDNPERINYHRSVRGWEGFNSGTHSWDVEVGDNSAWFVGVAAESVQKKGPIKSGFWQIEFYNGKYSARWQGDPPVVLRVKKKLQRIRVHLDWNKGKLTFFDLDINIHIHTFTHIFTEKVFPCFGTLDDLPLKILQGKVSVTRD</sequence>
<dbReference type="InterPro" id="IPR003879">
    <property type="entry name" value="Butyrophylin_SPRY"/>
</dbReference>
<evidence type="ECO:0000256" key="2">
    <source>
        <dbReference type="ARBA" id="ARBA00022771"/>
    </source>
</evidence>
<feature type="domain" description="B box-type" evidence="7">
    <location>
        <begin position="83"/>
        <end position="124"/>
    </location>
</feature>
<dbReference type="CDD" id="cd12893">
    <property type="entry name" value="SPRY_PRY_TRIM35"/>
    <property type="match status" value="1"/>
</dbReference>
<dbReference type="SUPFAM" id="SSF57850">
    <property type="entry name" value="RING/U-box"/>
    <property type="match status" value="1"/>
</dbReference>
<dbReference type="InterPro" id="IPR006574">
    <property type="entry name" value="PRY"/>
</dbReference>
<dbReference type="PROSITE" id="PS00518">
    <property type="entry name" value="ZF_RING_1"/>
    <property type="match status" value="1"/>
</dbReference>
<dbReference type="InterPro" id="IPR001841">
    <property type="entry name" value="Znf_RING"/>
</dbReference>
<dbReference type="InterPro" id="IPR027370">
    <property type="entry name" value="Znf-RING_euk"/>
</dbReference>
<dbReference type="PROSITE" id="PS50188">
    <property type="entry name" value="B302_SPRY"/>
    <property type="match status" value="1"/>
</dbReference>
<feature type="domain" description="RING-type" evidence="6">
    <location>
        <begin position="11"/>
        <end position="51"/>
    </location>
</feature>
<dbReference type="Pfam" id="PF00643">
    <property type="entry name" value="zf-B_box"/>
    <property type="match status" value="1"/>
</dbReference>
<feature type="coiled-coil region" evidence="5">
    <location>
        <begin position="197"/>
        <end position="231"/>
    </location>
</feature>
<evidence type="ECO:0000256" key="5">
    <source>
        <dbReference type="SAM" id="Coils"/>
    </source>
</evidence>
<evidence type="ECO:0000259" key="6">
    <source>
        <dbReference type="PROSITE" id="PS50089"/>
    </source>
</evidence>
<dbReference type="EMBL" id="CM015716">
    <property type="protein sequence ID" value="KAF3690287.1"/>
    <property type="molecule type" value="Genomic_DNA"/>
</dbReference>
<evidence type="ECO:0000313" key="9">
    <source>
        <dbReference type="EMBL" id="KAF3690287.1"/>
    </source>
</evidence>
<evidence type="ECO:0000259" key="7">
    <source>
        <dbReference type="PROSITE" id="PS50119"/>
    </source>
</evidence>
<reference evidence="9 10" key="1">
    <citation type="submission" date="2019-02" db="EMBL/GenBank/DDBJ databases">
        <title>Opniocepnalus argus genome.</title>
        <authorList>
            <person name="Zhou C."/>
            <person name="Xiao S."/>
        </authorList>
    </citation>
    <scope>NUCLEOTIDE SEQUENCE [LARGE SCALE GENOMIC DNA]</scope>
    <source>
        <strain evidence="9">OARG1902GOOAL</strain>
        <tissue evidence="9">Muscle</tissue>
    </source>
</reference>
<dbReference type="PROSITE" id="PS50119">
    <property type="entry name" value="ZF_BBOX"/>
    <property type="match status" value="1"/>
</dbReference>
<dbReference type="SMART" id="SM00184">
    <property type="entry name" value="RING"/>
    <property type="match status" value="1"/>
</dbReference>
<keyword evidence="1" id="KW-0479">Metal-binding</keyword>
<dbReference type="PROSITE" id="PS50089">
    <property type="entry name" value="ZF_RING_2"/>
    <property type="match status" value="1"/>
</dbReference>
<dbReference type="Pfam" id="PF00622">
    <property type="entry name" value="SPRY"/>
    <property type="match status" value="1"/>
</dbReference>